<dbReference type="GO" id="GO:0005737">
    <property type="term" value="C:cytoplasm"/>
    <property type="evidence" value="ECO:0007669"/>
    <property type="project" value="TreeGrafter"/>
</dbReference>
<feature type="coiled-coil region" evidence="14">
    <location>
        <begin position="60"/>
        <end position="97"/>
    </location>
</feature>
<evidence type="ECO:0000256" key="1">
    <source>
        <dbReference type="ARBA" id="ARBA00004567"/>
    </source>
</evidence>
<evidence type="ECO:0000256" key="8">
    <source>
        <dbReference type="ARBA" id="ARBA00023242"/>
    </source>
</evidence>
<evidence type="ECO:0000256" key="12">
    <source>
        <dbReference type="ARBA" id="ARBA00030897"/>
    </source>
</evidence>
<dbReference type="EMBL" id="AFYH01037950">
    <property type="status" value="NOT_ANNOTATED_CDS"/>
    <property type="molecule type" value="Genomic_DNA"/>
</dbReference>
<keyword evidence="16" id="KW-1185">Reference proteome</keyword>
<keyword evidence="7" id="KW-0906">Nuclear pore complex</keyword>
<reference evidence="16" key="1">
    <citation type="submission" date="2011-08" db="EMBL/GenBank/DDBJ databases">
        <title>The draft genome of Latimeria chalumnae.</title>
        <authorList>
            <person name="Di Palma F."/>
            <person name="Alfoldi J."/>
            <person name="Johnson J."/>
            <person name="Berlin A."/>
            <person name="Gnerre S."/>
            <person name="Jaffe D."/>
            <person name="MacCallum I."/>
            <person name="Young S."/>
            <person name="Walker B.J."/>
            <person name="Lander E."/>
            <person name="Lindblad-Toh K."/>
        </authorList>
    </citation>
    <scope>NUCLEOTIDE SEQUENCE [LARGE SCALE GENOMIC DNA]</scope>
    <source>
        <strain evidence="16">Wild caught</strain>
    </source>
</reference>
<comment type="subcellular location">
    <subcellularLocation>
        <location evidence="1">Nucleus</location>
        <location evidence="1">Nuclear pore complex</location>
    </subcellularLocation>
</comment>
<comment type="function">
    <text evidence="9">Required for the export of mRNAs containing poly(A) tails from the nucleus into the cytoplasm. May be involved in the terminal step of the mRNA transport through the nuclear pore complex (NPC).</text>
</comment>
<dbReference type="EMBL" id="AFYH01037949">
    <property type="status" value="NOT_ANNOTATED_CDS"/>
    <property type="molecule type" value="Genomic_DNA"/>
</dbReference>
<evidence type="ECO:0000256" key="14">
    <source>
        <dbReference type="SAM" id="Coils"/>
    </source>
</evidence>
<dbReference type="GO" id="GO:0015031">
    <property type="term" value="P:protein transport"/>
    <property type="evidence" value="ECO:0007669"/>
    <property type="project" value="UniProtKB-KW"/>
</dbReference>
<dbReference type="InterPro" id="IPR012476">
    <property type="entry name" value="GLE1"/>
</dbReference>
<keyword evidence="8" id="KW-0539">Nucleus</keyword>
<dbReference type="GO" id="GO:0031369">
    <property type="term" value="F:translation initiation factor binding"/>
    <property type="evidence" value="ECO:0007669"/>
    <property type="project" value="TreeGrafter"/>
</dbReference>
<protein>
    <recommendedName>
        <fullName evidence="10">mRNA export factor GLE1</fullName>
    </recommendedName>
    <alternativeName>
        <fullName evidence="12">GLE1 RNA export mediator</fullName>
    </alternativeName>
    <alternativeName>
        <fullName evidence="13">GLE1-like protein</fullName>
    </alternativeName>
    <alternativeName>
        <fullName evidence="11">Nucleoporin GLE1</fullName>
    </alternativeName>
</protein>
<evidence type="ECO:0000256" key="5">
    <source>
        <dbReference type="ARBA" id="ARBA00022927"/>
    </source>
</evidence>
<keyword evidence="3" id="KW-0813">Transport</keyword>
<reference evidence="15" key="3">
    <citation type="submission" date="2025-09" db="UniProtKB">
        <authorList>
            <consortium name="Ensembl"/>
        </authorList>
    </citation>
    <scope>IDENTIFICATION</scope>
</reference>
<dbReference type="Pfam" id="PF07817">
    <property type="entry name" value="GLE1"/>
    <property type="match status" value="1"/>
</dbReference>
<dbReference type="EMBL" id="AFYH01037948">
    <property type="status" value="NOT_ANNOTATED_CDS"/>
    <property type="molecule type" value="Genomic_DNA"/>
</dbReference>
<dbReference type="PANTHER" id="PTHR12960:SF0">
    <property type="entry name" value="MRNA EXPORT FACTOR GLE1"/>
    <property type="match status" value="1"/>
</dbReference>
<dbReference type="AlphaFoldDB" id="H3B0F2"/>
<evidence type="ECO:0000256" key="11">
    <source>
        <dbReference type="ARBA" id="ARBA00029983"/>
    </source>
</evidence>
<evidence type="ECO:0000256" key="7">
    <source>
        <dbReference type="ARBA" id="ARBA00023132"/>
    </source>
</evidence>
<evidence type="ECO:0000313" key="16">
    <source>
        <dbReference type="Proteomes" id="UP000008672"/>
    </source>
</evidence>
<reference evidence="15" key="2">
    <citation type="submission" date="2025-08" db="UniProtKB">
        <authorList>
            <consortium name="Ensembl"/>
        </authorList>
    </citation>
    <scope>IDENTIFICATION</scope>
</reference>
<dbReference type="PANTHER" id="PTHR12960">
    <property type="entry name" value="GLE-1-RELATED"/>
    <property type="match status" value="1"/>
</dbReference>
<evidence type="ECO:0000256" key="3">
    <source>
        <dbReference type="ARBA" id="ARBA00022448"/>
    </source>
</evidence>
<evidence type="ECO:0000256" key="10">
    <source>
        <dbReference type="ARBA" id="ARBA00026227"/>
    </source>
</evidence>
<dbReference type="GO" id="GO:0005543">
    <property type="term" value="F:phospholipid binding"/>
    <property type="evidence" value="ECO:0007669"/>
    <property type="project" value="TreeGrafter"/>
</dbReference>
<organism evidence="15 16">
    <name type="scientific">Latimeria chalumnae</name>
    <name type="common">Coelacanth</name>
    <dbReference type="NCBI Taxonomy" id="7897"/>
    <lineage>
        <taxon>Eukaryota</taxon>
        <taxon>Metazoa</taxon>
        <taxon>Chordata</taxon>
        <taxon>Craniata</taxon>
        <taxon>Vertebrata</taxon>
        <taxon>Euteleostomi</taxon>
        <taxon>Coelacanthiformes</taxon>
        <taxon>Coelacanthidae</taxon>
        <taxon>Latimeria</taxon>
    </lineage>
</organism>
<sequence length="505" mass="58618">MQQRVKQQEEMVCNVSSMASEQLKRFEELQELKQRQDYQSLRDMIEKSSQEALGRQEKLKEQHRHRAKILNLKLREAEQQRQRHEELERQRQAEGRERLRCLNTIQEEMLQLYRQLEPNLRHKDLPGLDFSECSLRANQLCGLLSEMIKTTAEDGFPTEEDMSRADMLLKEMRELISFMQYKITAALEEKKRKKKEEEEGKQKMLQKKQEVKAETLALSQEKEGKQWKEGLQAKADESTMQWYQQLQHICDQCSTQGLNSSKDPQVKKMKMELQKAATIPVSQISTISGSQLREVFEKINNLLSGKPVQSGGKVISATQHPQGLEFVYFKLADKFVKMGKHPAGLGFESAQAVQAVYLKLLLSHPVVTKHLFSASRFVCMCVHAPPPDLKKLLTDYSARRKMLGYRVQDSGVEQQDNFLKRMSGMIRLYAAIIQLRWPYGNKQGFNSISRHDCVLSETNLYSKRLVKFLQVHPHGLNNGWRWLAQMLNMEPLADVTATLLFDFLE</sequence>
<dbReference type="EMBL" id="AFYH01037953">
    <property type="status" value="NOT_ANNOTATED_CDS"/>
    <property type="molecule type" value="Genomic_DNA"/>
</dbReference>
<dbReference type="EMBL" id="AFYH01037951">
    <property type="status" value="NOT_ANNOTATED_CDS"/>
    <property type="molecule type" value="Genomic_DNA"/>
</dbReference>
<dbReference type="GO" id="GO:0016973">
    <property type="term" value="P:poly(A)+ mRNA export from nucleus"/>
    <property type="evidence" value="ECO:0007669"/>
    <property type="project" value="InterPro"/>
</dbReference>
<name>H3B0F2_LATCH</name>
<dbReference type="GO" id="GO:0000822">
    <property type="term" value="F:inositol hexakisphosphate binding"/>
    <property type="evidence" value="ECO:0007669"/>
    <property type="project" value="TreeGrafter"/>
</dbReference>
<evidence type="ECO:0000256" key="2">
    <source>
        <dbReference type="ARBA" id="ARBA00011056"/>
    </source>
</evidence>
<proteinExistence type="inferred from homology"/>
<dbReference type="EMBL" id="AFYH01037947">
    <property type="status" value="NOT_ANNOTATED_CDS"/>
    <property type="molecule type" value="Genomic_DNA"/>
</dbReference>
<dbReference type="Proteomes" id="UP000008672">
    <property type="component" value="Unassembled WGS sequence"/>
</dbReference>
<keyword evidence="5" id="KW-0653">Protein transport</keyword>
<dbReference type="Gene3D" id="1.25.40.510">
    <property type="entry name" value="GLE1-like"/>
    <property type="match status" value="1"/>
</dbReference>
<dbReference type="GeneTree" id="ENSGT00390000012903"/>
<dbReference type="HOGENOM" id="CLU_024662_1_0_1"/>
<keyword evidence="14" id="KW-0175">Coiled coil</keyword>
<gene>
    <name evidence="15" type="primary">GLE1</name>
</gene>
<accession>H3B0F2</accession>
<evidence type="ECO:0000256" key="6">
    <source>
        <dbReference type="ARBA" id="ARBA00023010"/>
    </source>
</evidence>
<dbReference type="EMBL" id="AFYH01037952">
    <property type="status" value="NOT_ANNOTATED_CDS"/>
    <property type="molecule type" value="Genomic_DNA"/>
</dbReference>
<dbReference type="EMBL" id="AFYH01037946">
    <property type="status" value="NOT_ANNOTATED_CDS"/>
    <property type="molecule type" value="Genomic_DNA"/>
</dbReference>
<keyword evidence="6" id="KW-0811">Translocation</keyword>
<feature type="coiled-coil region" evidence="14">
    <location>
        <begin position="187"/>
        <end position="214"/>
    </location>
</feature>
<comment type="similarity">
    <text evidence="2">Belongs to the GLE1 family.</text>
</comment>
<keyword evidence="4" id="KW-0509">mRNA transport</keyword>
<dbReference type="InterPro" id="IPR038506">
    <property type="entry name" value="GLE1-like_sf"/>
</dbReference>
<dbReference type="GO" id="GO:0044614">
    <property type="term" value="C:nuclear pore cytoplasmic filaments"/>
    <property type="evidence" value="ECO:0007669"/>
    <property type="project" value="TreeGrafter"/>
</dbReference>
<dbReference type="Ensembl" id="ENSLACT00000015479.1">
    <property type="protein sequence ID" value="ENSLACP00000015373.1"/>
    <property type="gene ID" value="ENSLACG00000013535.1"/>
</dbReference>
<dbReference type="Bgee" id="ENSLACG00000013535">
    <property type="expression patterns" value="Expressed in pectoral fin and 6 other cell types or tissues"/>
</dbReference>
<evidence type="ECO:0000256" key="13">
    <source>
        <dbReference type="ARBA" id="ARBA00031503"/>
    </source>
</evidence>
<evidence type="ECO:0000313" key="15">
    <source>
        <dbReference type="Ensembl" id="ENSLACP00000015373.1"/>
    </source>
</evidence>
<evidence type="ECO:0000256" key="4">
    <source>
        <dbReference type="ARBA" id="ARBA00022816"/>
    </source>
</evidence>
<evidence type="ECO:0000256" key="9">
    <source>
        <dbReference type="ARBA" id="ARBA00024680"/>
    </source>
</evidence>